<name>A0A9K3JCV4_HELAN</name>
<dbReference type="OrthoDB" id="1921166at2759"/>
<sequence>MPKERRDRSVSIGKSKFSPYRCSTSQTKQSLVNSPLENEESLKEWEDTRCPVCMEHPHNAILLLCSSHNNGCRPYMCDTSYRHSNCFDQFRKTFSESHLSGPSTEQSQSQPSIPLTGTDEKSKMVCPLCRGEVNGWVVVDPARLFMNTKTRSCASETCDFTGTYKDLRKHARLVHPFVRPSEVDPTRQQDWRRMERRRDLGDLLSTLQSSIGEERELDEDSTNDLSFDDGGWLTVFFLIRVFQPGNRALVSVQRRTRRRLWGEGSDGEVRDGDVDGESGSEPGPRSLFQFSRRPPASDDDDDES</sequence>
<dbReference type="GO" id="GO:0001216">
    <property type="term" value="F:DNA-binding transcription activator activity"/>
    <property type="evidence" value="ECO:0007669"/>
    <property type="project" value="EnsemblPlants"/>
</dbReference>
<dbReference type="Proteomes" id="UP000215914">
    <property type="component" value="Unassembled WGS sequence"/>
</dbReference>
<comment type="caution">
    <text evidence="2">The sequence shown here is derived from an EMBL/GenBank/DDBJ whole genome shotgun (WGS) entry which is preliminary data.</text>
</comment>
<accession>A0A9K3JCV4</accession>
<dbReference type="Gene3D" id="3.30.40.10">
    <property type="entry name" value="Zinc/RING finger domain, C3HC4 (zinc finger)"/>
    <property type="match status" value="1"/>
</dbReference>
<dbReference type="GO" id="GO:0005634">
    <property type="term" value="C:nucleus"/>
    <property type="evidence" value="ECO:0000318"/>
    <property type="project" value="GO_Central"/>
</dbReference>
<reference evidence="2" key="2">
    <citation type="submission" date="2020-06" db="EMBL/GenBank/DDBJ databases">
        <title>Helianthus annuus Genome sequencing and assembly Release 2.</title>
        <authorList>
            <person name="Gouzy J."/>
            <person name="Langlade N."/>
            <person name="Munos S."/>
        </authorList>
    </citation>
    <scope>NUCLEOTIDE SEQUENCE</scope>
    <source>
        <tissue evidence="2">Leaves</tissue>
    </source>
</reference>
<organism evidence="2 3">
    <name type="scientific">Helianthus annuus</name>
    <name type="common">Common sunflower</name>
    <dbReference type="NCBI Taxonomy" id="4232"/>
    <lineage>
        <taxon>Eukaryota</taxon>
        <taxon>Viridiplantae</taxon>
        <taxon>Streptophyta</taxon>
        <taxon>Embryophyta</taxon>
        <taxon>Tracheophyta</taxon>
        <taxon>Spermatophyta</taxon>
        <taxon>Magnoliopsida</taxon>
        <taxon>eudicotyledons</taxon>
        <taxon>Gunneridae</taxon>
        <taxon>Pentapetalae</taxon>
        <taxon>asterids</taxon>
        <taxon>campanulids</taxon>
        <taxon>Asterales</taxon>
        <taxon>Asteraceae</taxon>
        <taxon>Asteroideae</taxon>
        <taxon>Heliantheae alliance</taxon>
        <taxon>Heliantheae</taxon>
        <taxon>Helianthus</taxon>
    </lineage>
</organism>
<dbReference type="InterPro" id="IPR012866">
    <property type="entry name" value="DUF1644"/>
</dbReference>
<feature type="region of interest" description="Disordered" evidence="1">
    <location>
        <begin position="1"/>
        <end position="38"/>
    </location>
</feature>
<dbReference type="PANTHER" id="PTHR31197">
    <property type="entry name" value="OS01G0612600 PROTEIN"/>
    <property type="match status" value="1"/>
</dbReference>
<dbReference type="GO" id="GO:0006873">
    <property type="term" value="P:intracellular monoatomic ion homeostasis"/>
    <property type="evidence" value="ECO:0007669"/>
    <property type="project" value="EnsemblPlants"/>
</dbReference>
<dbReference type="PANTHER" id="PTHR31197:SF42">
    <property type="entry name" value="ZINC FINGER, RING_FYVE_PHD-TYPE-RELATED"/>
    <property type="match status" value="1"/>
</dbReference>
<proteinExistence type="predicted"/>
<dbReference type="EMBL" id="MNCJ02000318">
    <property type="protein sequence ID" value="KAF5812714.1"/>
    <property type="molecule type" value="Genomic_DNA"/>
</dbReference>
<protein>
    <submittedName>
        <fullName evidence="2">Transcription factor C2H2 family</fullName>
    </submittedName>
</protein>
<dbReference type="Pfam" id="PF07800">
    <property type="entry name" value="DUF1644"/>
    <property type="match status" value="1"/>
</dbReference>
<feature type="compositionally biased region" description="Polar residues" evidence="1">
    <location>
        <begin position="21"/>
        <end position="36"/>
    </location>
</feature>
<evidence type="ECO:0000256" key="1">
    <source>
        <dbReference type="SAM" id="MobiDB-lite"/>
    </source>
</evidence>
<feature type="region of interest" description="Disordered" evidence="1">
    <location>
        <begin position="97"/>
        <end position="119"/>
    </location>
</feature>
<feature type="region of interest" description="Disordered" evidence="1">
    <location>
        <begin position="263"/>
        <end position="304"/>
    </location>
</feature>
<feature type="compositionally biased region" description="Polar residues" evidence="1">
    <location>
        <begin position="97"/>
        <end position="115"/>
    </location>
</feature>
<evidence type="ECO:0000313" key="3">
    <source>
        <dbReference type="Proteomes" id="UP000215914"/>
    </source>
</evidence>
<gene>
    <name evidence="2" type="ORF">HanXRQr2_Chr03g0089611</name>
</gene>
<dbReference type="AlphaFoldDB" id="A0A9K3JCV4"/>
<dbReference type="Gramene" id="mRNA:HanXRQr2_Chr03g0089611">
    <property type="protein sequence ID" value="CDS:HanXRQr2_Chr03g0089611.1"/>
    <property type="gene ID" value="HanXRQr2_Chr03g0089611"/>
</dbReference>
<dbReference type="GO" id="GO:0071472">
    <property type="term" value="P:cellular response to salt stress"/>
    <property type="evidence" value="ECO:0007669"/>
    <property type="project" value="EnsemblPlants"/>
</dbReference>
<evidence type="ECO:0000313" key="2">
    <source>
        <dbReference type="EMBL" id="KAF5812714.1"/>
    </source>
</evidence>
<reference evidence="2" key="1">
    <citation type="journal article" date="2017" name="Nature">
        <title>The sunflower genome provides insights into oil metabolism, flowering and Asterid evolution.</title>
        <authorList>
            <person name="Badouin H."/>
            <person name="Gouzy J."/>
            <person name="Grassa C.J."/>
            <person name="Murat F."/>
            <person name="Staton S.E."/>
            <person name="Cottret L."/>
            <person name="Lelandais-Briere C."/>
            <person name="Owens G.L."/>
            <person name="Carrere S."/>
            <person name="Mayjonade B."/>
            <person name="Legrand L."/>
            <person name="Gill N."/>
            <person name="Kane N.C."/>
            <person name="Bowers J.E."/>
            <person name="Hubner S."/>
            <person name="Bellec A."/>
            <person name="Berard A."/>
            <person name="Berges H."/>
            <person name="Blanchet N."/>
            <person name="Boniface M.C."/>
            <person name="Brunel D."/>
            <person name="Catrice O."/>
            <person name="Chaidir N."/>
            <person name="Claudel C."/>
            <person name="Donnadieu C."/>
            <person name="Faraut T."/>
            <person name="Fievet G."/>
            <person name="Helmstetter N."/>
            <person name="King M."/>
            <person name="Knapp S.J."/>
            <person name="Lai Z."/>
            <person name="Le Paslier M.C."/>
            <person name="Lippi Y."/>
            <person name="Lorenzon L."/>
            <person name="Mandel J.R."/>
            <person name="Marage G."/>
            <person name="Marchand G."/>
            <person name="Marquand E."/>
            <person name="Bret-Mestries E."/>
            <person name="Morien E."/>
            <person name="Nambeesan S."/>
            <person name="Nguyen T."/>
            <person name="Pegot-Espagnet P."/>
            <person name="Pouilly N."/>
            <person name="Raftis F."/>
            <person name="Sallet E."/>
            <person name="Schiex T."/>
            <person name="Thomas J."/>
            <person name="Vandecasteele C."/>
            <person name="Vares D."/>
            <person name="Vear F."/>
            <person name="Vautrin S."/>
            <person name="Crespi M."/>
            <person name="Mangin B."/>
            <person name="Burke J.M."/>
            <person name="Salse J."/>
            <person name="Munos S."/>
            <person name="Vincourt P."/>
            <person name="Rieseberg L.H."/>
            <person name="Langlade N.B."/>
        </authorList>
    </citation>
    <scope>NUCLEOTIDE SEQUENCE</scope>
    <source>
        <tissue evidence="2">Leaves</tissue>
    </source>
</reference>
<keyword evidence="3" id="KW-1185">Reference proteome</keyword>
<dbReference type="GO" id="GO:0003700">
    <property type="term" value="F:DNA-binding transcription factor activity"/>
    <property type="evidence" value="ECO:0000318"/>
    <property type="project" value="GO_Central"/>
</dbReference>
<dbReference type="InterPro" id="IPR013083">
    <property type="entry name" value="Znf_RING/FYVE/PHD"/>
</dbReference>